<name>A0ABQ8UKD2_9EUKA</name>
<comment type="caution">
    <text evidence="1">The sequence shown here is derived from an EMBL/GenBank/DDBJ whole genome shotgun (WGS) entry which is preliminary data.</text>
</comment>
<sequence length="146" mass="16213">MLRHAHDKCTRADTITSLPATVPRPDIDVQLRKVEAVVAEQGKTERAVANAGWLLEARHQSFHKSTAESAEEAFQSPSAAATQAVLERHKDELKAVRFITKFDAAKCHELVYNLMNAAGHPIAKWTTSRKQVDGARARVYTLQLDV</sequence>
<accession>A0ABQ8UKD2</accession>
<keyword evidence="2" id="KW-1185">Reference proteome</keyword>
<evidence type="ECO:0000313" key="1">
    <source>
        <dbReference type="EMBL" id="KAJ4458673.1"/>
    </source>
</evidence>
<gene>
    <name evidence="1" type="ORF">PAPYR_5429</name>
</gene>
<dbReference type="Proteomes" id="UP001141327">
    <property type="component" value="Unassembled WGS sequence"/>
</dbReference>
<proteinExistence type="predicted"/>
<protein>
    <submittedName>
        <fullName evidence="1">Uncharacterized protein</fullName>
    </submittedName>
</protein>
<organism evidence="1 2">
    <name type="scientific">Paratrimastix pyriformis</name>
    <dbReference type="NCBI Taxonomy" id="342808"/>
    <lineage>
        <taxon>Eukaryota</taxon>
        <taxon>Metamonada</taxon>
        <taxon>Preaxostyla</taxon>
        <taxon>Paratrimastigidae</taxon>
        <taxon>Paratrimastix</taxon>
    </lineage>
</organism>
<evidence type="ECO:0000313" key="2">
    <source>
        <dbReference type="Proteomes" id="UP001141327"/>
    </source>
</evidence>
<reference evidence="1" key="1">
    <citation type="journal article" date="2022" name="bioRxiv">
        <title>Genomics of Preaxostyla Flagellates Illuminates Evolutionary Transitions and the Path Towards Mitochondrial Loss.</title>
        <authorList>
            <person name="Novak L.V.F."/>
            <person name="Treitli S.C."/>
            <person name="Pyrih J."/>
            <person name="Halakuc P."/>
            <person name="Pipaliya S.V."/>
            <person name="Vacek V."/>
            <person name="Brzon O."/>
            <person name="Soukal P."/>
            <person name="Eme L."/>
            <person name="Dacks J.B."/>
            <person name="Karnkowska A."/>
            <person name="Elias M."/>
            <person name="Hampl V."/>
        </authorList>
    </citation>
    <scope>NUCLEOTIDE SEQUENCE</scope>
    <source>
        <strain evidence="1">RCP-MX</strain>
    </source>
</reference>
<dbReference type="EMBL" id="JAPMOS010000026">
    <property type="protein sequence ID" value="KAJ4458673.1"/>
    <property type="molecule type" value="Genomic_DNA"/>
</dbReference>